<proteinExistence type="predicted"/>
<dbReference type="Pfam" id="PF01039">
    <property type="entry name" value="Carboxyl_trans"/>
    <property type="match status" value="1"/>
</dbReference>
<dbReference type="PANTHER" id="PTHR43842:SF2">
    <property type="entry name" value="PROPIONYL-COA CARBOXYLASE BETA CHAIN, MITOCHONDRIAL"/>
    <property type="match status" value="1"/>
</dbReference>
<dbReference type="AlphaFoldDB" id="A0A6J6S0M1"/>
<reference evidence="3" key="1">
    <citation type="submission" date="2020-05" db="EMBL/GenBank/DDBJ databases">
        <authorList>
            <person name="Chiriac C."/>
            <person name="Salcher M."/>
            <person name="Ghai R."/>
            <person name="Kavagutti S V."/>
        </authorList>
    </citation>
    <scope>NUCLEOTIDE SEQUENCE</scope>
</reference>
<sequence length="458" mass="48408">MSLPSVPVTKHRSASAVAQLTKLGGHRIAEFSIRGGTHAGSIGPAEGATLARIGQSAIDLGLPIVGTIASSGADVSEGLPSLHAWGEVARVLANASGVVPIILCVVGPCVSGPALLLGLADVVIMTEGAFAYVSGPETVRSFTGEIVDNLTLGGAIFHGQRSGVAEMVVGTEAEAVLAAAHVLDYLPSNHLETPAPVFCDDPVERKCDSAQSTVPTQSSLAYDVRIVIEDVLDKSSFLELRANHAANLVTGLGRLDGQSVGIIANQPDYRAGTIDIGASEKAARFVQWCDCFNLPLITFVDTPGFEPGRDLEWRGMIRHGAELVHAYAAASVPRLGVILRKSYGGAYIVMDSKGLGNDWCGAWPTAEIAVMGARGAVQILEGKTLRDISDQDERSAKSETLEVEYSEKFANPYVAAERGLIDSVIEPRETRAVLAKVLEQISSKREPSLFRRHTNTPL</sequence>
<dbReference type="InterPro" id="IPR034733">
    <property type="entry name" value="AcCoA_carboxyl_beta"/>
</dbReference>
<evidence type="ECO:0000313" key="3">
    <source>
        <dbReference type="EMBL" id="CAB4728245.1"/>
    </source>
</evidence>
<dbReference type="InterPro" id="IPR011762">
    <property type="entry name" value="COA_CT_N"/>
</dbReference>
<organism evidence="3">
    <name type="scientific">freshwater metagenome</name>
    <dbReference type="NCBI Taxonomy" id="449393"/>
    <lineage>
        <taxon>unclassified sequences</taxon>
        <taxon>metagenomes</taxon>
        <taxon>ecological metagenomes</taxon>
    </lineage>
</organism>
<name>A0A6J6S0M1_9ZZZZ</name>
<dbReference type="EMBL" id="CAEZYK010000067">
    <property type="protein sequence ID" value="CAB4728245.1"/>
    <property type="molecule type" value="Genomic_DNA"/>
</dbReference>
<evidence type="ECO:0000259" key="2">
    <source>
        <dbReference type="PROSITE" id="PS50989"/>
    </source>
</evidence>
<dbReference type="InterPro" id="IPR051047">
    <property type="entry name" value="AccD/PCCB"/>
</dbReference>
<accession>A0A6J6S0M1</accession>
<dbReference type="GO" id="GO:0004658">
    <property type="term" value="F:propionyl-CoA carboxylase activity"/>
    <property type="evidence" value="ECO:0007669"/>
    <property type="project" value="TreeGrafter"/>
</dbReference>
<dbReference type="InterPro" id="IPR029045">
    <property type="entry name" value="ClpP/crotonase-like_dom_sf"/>
</dbReference>
<evidence type="ECO:0000259" key="1">
    <source>
        <dbReference type="PROSITE" id="PS50980"/>
    </source>
</evidence>
<feature type="domain" description="CoA carboxyltransferase C-terminal" evidence="2">
    <location>
        <begin position="202"/>
        <end position="440"/>
    </location>
</feature>
<protein>
    <submittedName>
        <fullName evidence="3">Unannotated protein</fullName>
    </submittedName>
</protein>
<dbReference type="PROSITE" id="PS50980">
    <property type="entry name" value="COA_CT_NTER"/>
    <property type="match status" value="1"/>
</dbReference>
<feature type="domain" description="CoA carboxyltransferase N-terminal" evidence="1">
    <location>
        <begin position="1"/>
        <end position="198"/>
    </location>
</feature>
<dbReference type="InterPro" id="IPR011763">
    <property type="entry name" value="COA_CT_C"/>
</dbReference>
<dbReference type="PROSITE" id="PS50989">
    <property type="entry name" value="COA_CT_CTER"/>
    <property type="match status" value="1"/>
</dbReference>
<dbReference type="Gene3D" id="3.90.226.10">
    <property type="entry name" value="2-enoyl-CoA Hydratase, Chain A, domain 1"/>
    <property type="match status" value="2"/>
</dbReference>
<dbReference type="SUPFAM" id="SSF52096">
    <property type="entry name" value="ClpP/crotonase"/>
    <property type="match status" value="2"/>
</dbReference>
<gene>
    <name evidence="3" type="ORF">UFOPK2683_01111</name>
</gene>
<dbReference type="PANTHER" id="PTHR43842">
    <property type="entry name" value="PROPIONYL-COA CARBOXYLASE BETA CHAIN"/>
    <property type="match status" value="1"/>
</dbReference>